<reference evidence="2 3" key="1">
    <citation type="submission" date="2020-10" db="EMBL/GenBank/DDBJ databases">
        <title>Identification of Nocardia species via Next-generation sequencing and recognition of intraspecies genetic diversity.</title>
        <authorList>
            <person name="Li P."/>
            <person name="Li P."/>
            <person name="Lu B."/>
        </authorList>
    </citation>
    <scope>NUCLEOTIDE SEQUENCE [LARGE SCALE GENOMIC DNA]</scope>
    <source>
        <strain evidence="2 3">BJ06-0143</strain>
    </source>
</reference>
<gene>
    <name evidence="2" type="ORF">IU449_19775</name>
</gene>
<organism evidence="2 3">
    <name type="scientific">Nocardia higoensis</name>
    <dbReference type="NCBI Taxonomy" id="228599"/>
    <lineage>
        <taxon>Bacteria</taxon>
        <taxon>Bacillati</taxon>
        <taxon>Actinomycetota</taxon>
        <taxon>Actinomycetes</taxon>
        <taxon>Mycobacteriales</taxon>
        <taxon>Nocardiaceae</taxon>
        <taxon>Nocardia</taxon>
    </lineage>
</organism>
<evidence type="ECO:0000313" key="2">
    <source>
        <dbReference type="EMBL" id="MBF6356757.1"/>
    </source>
</evidence>
<proteinExistence type="predicted"/>
<name>A0ABS0DE57_9NOCA</name>
<evidence type="ECO:0000313" key="3">
    <source>
        <dbReference type="Proteomes" id="UP000707731"/>
    </source>
</evidence>
<keyword evidence="3" id="KW-1185">Reference proteome</keyword>
<accession>A0ABS0DE57</accession>
<dbReference type="RefSeq" id="WP_195003582.1">
    <property type="nucleotide sequence ID" value="NZ_JADLQN010000003.1"/>
</dbReference>
<protein>
    <recommendedName>
        <fullName evidence="4">Anti-sigma-M factor RsmA</fullName>
    </recommendedName>
</protein>
<evidence type="ECO:0008006" key="4">
    <source>
        <dbReference type="Google" id="ProtNLM"/>
    </source>
</evidence>
<dbReference type="Proteomes" id="UP000707731">
    <property type="component" value="Unassembled WGS sequence"/>
</dbReference>
<feature type="region of interest" description="Disordered" evidence="1">
    <location>
        <begin position="91"/>
        <end position="138"/>
    </location>
</feature>
<evidence type="ECO:0000256" key="1">
    <source>
        <dbReference type="SAM" id="MobiDB-lite"/>
    </source>
</evidence>
<feature type="compositionally biased region" description="Low complexity" evidence="1">
    <location>
        <begin position="120"/>
        <end position="138"/>
    </location>
</feature>
<sequence length="282" mass="28844">MATRSVPQPPFSAELLADLHADNIDPDLAARLWPVVRADAEATDYLRDLDEVTARVRALGTEDLIVHRMPGDVADRLIAFLDDVDARDEVAGDEPTARLTEVPRPRPLGNGVSGPISGVPAHGAAGPSSTAAPAERPIAPIPLRPRRASVVRWAAAAAAAVAVLAGAGVGLRILDTGTEPSPSAQPTPTVDGGQGIDATAALAALGRHEVSGPLGDSAALESCVRAAGVDRPVLGAMNITYRGSEAVLILVAGPRTPKITALVVEPGCGADDPRVLDITDIG</sequence>
<comment type="caution">
    <text evidence="2">The sequence shown here is derived from an EMBL/GenBank/DDBJ whole genome shotgun (WGS) entry which is preliminary data.</text>
</comment>
<dbReference type="EMBL" id="JADLQN010000003">
    <property type="protein sequence ID" value="MBF6356757.1"/>
    <property type="molecule type" value="Genomic_DNA"/>
</dbReference>